<dbReference type="GO" id="GO:0000289">
    <property type="term" value="P:nuclear-transcribed mRNA poly(A) tail shortening"/>
    <property type="evidence" value="ECO:0007669"/>
    <property type="project" value="TreeGrafter"/>
</dbReference>
<dbReference type="Proteomes" id="UP000708208">
    <property type="component" value="Unassembled WGS sequence"/>
</dbReference>
<dbReference type="InterPro" id="IPR051181">
    <property type="entry name" value="CAF1_poly(A)_ribonucleases"/>
</dbReference>
<dbReference type="GO" id="GO:1990432">
    <property type="term" value="P:siRNA 3'-end processing"/>
    <property type="evidence" value="ECO:0007669"/>
    <property type="project" value="TreeGrafter"/>
</dbReference>
<dbReference type="GO" id="GO:1990431">
    <property type="term" value="P:priRNA 3'-end processing"/>
    <property type="evidence" value="ECO:0007669"/>
    <property type="project" value="TreeGrafter"/>
</dbReference>
<dbReference type="InterPro" id="IPR006941">
    <property type="entry name" value="RNase_CAF1"/>
</dbReference>
<sequence length="442" mass="50008">MKVSLARRGPSPCICYECHFVAIDTEFSGLHETLAHQFSLFDTPACRYKKMTSTFEDKKDGCFGVALFKFNGGTNEWHSCCYNFLIFPGAFDTISLAEPIMCQASSLTFLRLHNFDFNMWISEGVPYLNDLAASKVELYLKSRRSIFQNGSEIEKETLSSTAIYKKKLSGPGSATLSDDDIVNLVDDLKGFSRIIQAISASRKIIVGHNAYVDFFLTYQEFCTDLPETYEEFKVNIVKIFPQIVDTKRLAHAIKDHFFSATDNPDTLFDTALLTDTNLFALHFNTQMKEKFSPKIIPSEEYKTVLEQAAKRRIESIPDNLCHDAAFDACVTGCVFIQLAYLIQRPSLQFCSMHATARDQLYGCRRWFNVVNATRCTVPYINLQGDDPVSHRPPLIVVVGHKTHSNLCGLIDKLHRDLPKFGDYDLKYQAGNIVIACGNPGWY</sequence>
<dbReference type="GO" id="GO:0000175">
    <property type="term" value="F:3'-5'-RNA exonuclease activity"/>
    <property type="evidence" value="ECO:0007669"/>
    <property type="project" value="TreeGrafter"/>
</dbReference>
<organism evidence="1 2">
    <name type="scientific">Allacma fusca</name>
    <dbReference type="NCBI Taxonomy" id="39272"/>
    <lineage>
        <taxon>Eukaryota</taxon>
        <taxon>Metazoa</taxon>
        <taxon>Ecdysozoa</taxon>
        <taxon>Arthropoda</taxon>
        <taxon>Hexapoda</taxon>
        <taxon>Collembola</taxon>
        <taxon>Symphypleona</taxon>
        <taxon>Sminthuridae</taxon>
        <taxon>Allacma</taxon>
    </lineage>
</organism>
<name>A0A8J2PBC5_9HEXA</name>
<dbReference type="GO" id="GO:0003723">
    <property type="term" value="F:RNA binding"/>
    <property type="evidence" value="ECO:0007669"/>
    <property type="project" value="TreeGrafter"/>
</dbReference>
<accession>A0A8J2PBC5</accession>
<dbReference type="Pfam" id="PF04857">
    <property type="entry name" value="CAF1"/>
    <property type="match status" value="1"/>
</dbReference>
<comment type="caution">
    <text evidence="1">The sequence shown here is derived from an EMBL/GenBank/DDBJ whole genome shotgun (WGS) entry which is preliminary data.</text>
</comment>
<dbReference type="GO" id="GO:0005783">
    <property type="term" value="C:endoplasmic reticulum"/>
    <property type="evidence" value="ECO:0007669"/>
    <property type="project" value="TreeGrafter"/>
</dbReference>
<dbReference type="AlphaFoldDB" id="A0A8J2PBC5"/>
<keyword evidence="2" id="KW-1185">Reference proteome</keyword>
<reference evidence="1" key="1">
    <citation type="submission" date="2021-06" db="EMBL/GenBank/DDBJ databases">
        <authorList>
            <person name="Hodson N. C."/>
            <person name="Mongue J. A."/>
            <person name="Jaron S. K."/>
        </authorList>
    </citation>
    <scope>NUCLEOTIDE SEQUENCE</scope>
</reference>
<proteinExistence type="predicted"/>
<dbReference type="PANTHER" id="PTHR15092:SF22">
    <property type="entry name" value="POLY(A)-SPECIFIC RIBONUCLEASE PNLDC1"/>
    <property type="match status" value="1"/>
</dbReference>
<dbReference type="EMBL" id="CAJVCH010524856">
    <property type="protein sequence ID" value="CAG7821922.1"/>
    <property type="molecule type" value="Genomic_DNA"/>
</dbReference>
<evidence type="ECO:0000313" key="1">
    <source>
        <dbReference type="EMBL" id="CAG7821922.1"/>
    </source>
</evidence>
<dbReference type="PANTHER" id="PTHR15092">
    <property type="entry name" value="POLY A -SPECIFIC RIBONUCLEASE/TARGET OF EGR1, MEMBER 1"/>
    <property type="match status" value="1"/>
</dbReference>
<evidence type="ECO:0000313" key="2">
    <source>
        <dbReference type="Proteomes" id="UP000708208"/>
    </source>
</evidence>
<gene>
    <name evidence="1" type="ORF">AFUS01_LOCUS32226</name>
</gene>
<dbReference type="GO" id="GO:0005634">
    <property type="term" value="C:nucleus"/>
    <property type="evidence" value="ECO:0007669"/>
    <property type="project" value="TreeGrafter"/>
</dbReference>
<dbReference type="OrthoDB" id="414075at2759"/>
<protein>
    <submittedName>
        <fullName evidence="1">Uncharacterized protein</fullName>
    </submittedName>
</protein>